<gene>
    <name evidence="1" type="ORF">H7K45_27720</name>
</gene>
<proteinExistence type="predicted"/>
<keyword evidence="2" id="KW-1185">Reference proteome</keyword>
<evidence type="ECO:0000313" key="2">
    <source>
        <dbReference type="Proteomes" id="UP001141629"/>
    </source>
</evidence>
<name>A0A9X3C4D8_9MYCO</name>
<comment type="caution">
    <text evidence="1">The sequence shown here is derived from an EMBL/GenBank/DDBJ whole genome shotgun (WGS) entry which is preliminary data.</text>
</comment>
<dbReference type="Proteomes" id="UP001141629">
    <property type="component" value="Unassembled WGS sequence"/>
</dbReference>
<reference evidence="1" key="2">
    <citation type="journal article" date="2022" name="BMC Genomics">
        <title>Comparative genome analysis of mycobacteria focusing on tRNA and non-coding RNA.</title>
        <authorList>
            <person name="Behra P.R.K."/>
            <person name="Pettersson B.M.F."/>
            <person name="Ramesh M."/>
            <person name="Das S."/>
            <person name="Dasgupta S."/>
            <person name="Kirsebom L.A."/>
        </authorList>
    </citation>
    <scope>NUCLEOTIDE SEQUENCE</scope>
    <source>
        <strain evidence="1">DSM 44838</strain>
    </source>
</reference>
<protein>
    <recommendedName>
        <fullName evidence="3">Head-to-tail adaptor</fullName>
    </recommendedName>
</protein>
<accession>A0A9X3C4D8</accession>
<dbReference type="RefSeq" id="WP_263999396.1">
    <property type="nucleotide sequence ID" value="NZ_JACKVK010000014.1"/>
</dbReference>
<sequence length="246" mass="26277">MGCDWPVAQECLPPLPILPDTPTTDEQAAYDLAARRRNSAEDMAVSVLWALSGRQFGVCDTTVRPCPAPPFAPSTAYVLTRTDGHWFNWSCGCVGSCTVGGPRVVHLPGPVATVTDVTVDGIILSASEYRLEGDALYRLGTSWPGQDLGRPLGESRTWSVTYGRGTPVPSGVEELTGLLAKEFIVACDDVKKCRLPRSVVSTTQRGVTHVFDPSKILAAGYTGLAEVDMWLAAVNPHRLAAAPVVV</sequence>
<evidence type="ECO:0000313" key="1">
    <source>
        <dbReference type="EMBL" id="MCV7424341.1"/>
    </source>
</evidence>
<organism evidence="1 2">
    <name type="scientific">Mycobacterium yunnanensis</name>
    <dbReference type="NCBI Taxonomy" id="368477"/>
    <lineage>
        <taxon>Bacteria</taxon>
        <taxon>Bacillati</taxon>
        <taxon>Actinomycetota</taxon>
        <taxon>Actinomycetes</taxon>
        <taxon>Mycobacteriales</taxon>
        <taxon>Mycobacteriaceae</taxon>
        <taxon>Mycobacterium</taxon>
    </lineage>
</organism>
<dbReference type="AlphaFoldDB" id="A0A9X3C4D8"/>
<dbReference type="EMBL" id="JACKVK010000014">
    <property type="protein sequence ID" value="MCV7424341.1"/>
    <property type="molecule type" value="Genomic_DNA"/>
</dbReference>
<reference evidence="1" key="1">
    <citation type="submission" date="2020-07" db="EMBL/GenBank/DDBJ databases">
        <authorList>
            <person name="Pettersson B.M.F."/>
            <person name="Behra P.R.K."/>
            <person name="Ramesh M."/>
            <person name="Das S."/>
            <person name="Dasgupta S."/>
            <person name="Kirsebom L.A."/>
        </authorList>
    </citation>
    <scope>NUCLEOTIDE SEQUENCE</scope>
    <source>
        <strain evidence="1">DSM 44838</strain>
    </source>
</reference>
<evidence type="ECO:0008006" key="3">
    <source>
        <dbReference type="Google" id="ProtNLM"/>
    </source>
</evidence>